<dbReference type="InterPro" id="IPR011992">
    <property type="entry name" value="EF-hand-dom_pair"/>
</dbReference>
<evidence type="ECO:0000259" key="2">
    <source>
        <dbReference type="PROSITE" id="PS50222"/>
    </source>
</evidence>
<feature type="compositionally biased region" description="Basic and acidic residues" evidence="1">
    <location>
        <begin position="151"/>
        <end position="162"/>
    </location>
</feature>
<name>A0A9X2HQ79_9SPHN</name>
<dbReference type="RefSeq" id="WP_254295810.1">
    <property type="nucleotide sequence ID" value="NZ_JAMLDX010000018.1"/>
</dbReference>
<gene>
    <name evidence="3" type="ORF">M9978_18395</name>
</gene>
<dbReference type="SUPFAM" id="SSF47473">
    <property type="entry name" value="EF-hand"/>
    <property type="match status" value="1"/>
</dbReference>
<feature type="domain" description="EF-hand" evidence="2">
    <location>
        <begin position="117"/>
        <end position="152"/>
    </location>
</feature>
<dbReference type="EMBL" id="JAMLDX010000018">
    <property type="protein sequence ID" value="MCP3732396.1"/>
    <property type="molecule type" value="Genomic_DNA"/>
</dbReference>
<feature type="region of interest" description="Disordered" evidence="1">
    <location>
        <begin position="147"/>
        <end position="168"/>
    </location>
</feature>
<dbReference type="Pfam" id="PF13202">
    <property type="entry name" value="EF-hand_5"/>
    <property type="match status" value="2"/>
</dbReference>
<dbReference type="Gene3D" id="1.10.238.10">
    <property type="entry name" value="EF-hand"/>
    <property type="match status" value="1"/>
</dbReference>
<dbReference type="AlphaFoldDB" id="A0A9X2HQ79"/>
<dbReference type="SMART" id="SM00054">
    <property type="entry name" value="EFh"/>
    <property type="match status" value="2"/>
</dbReference>
<accession>A0A9X2HQ79</accession>
<comment type="caution">
    <text evidence="3">The sequence shown here is derived from an EMBL/GenBank/DDBJ whole genome shotgun (WGS) entry which is preliminary data.</text>
</comment>
<dbReference type="GO" id="GO:0005509">
    <property type="term" value="F:calcium ion binding"/>
    <property type="evidence" value="ECO:0007669"/>
    <property type="project" value="InterPro"/>
</dbReference>
<evidence type="ECO:0000313" key="4">
    <source>
        <dbReference type="Proteomes" id="UP001139451"/>
    </source>
</evidence>
<proteinExistence type="predicted"/>
<evidence type="ECO:0000256" key="1">
    <source>
        <dbReference type="SAM" id="MobiDB-lite"/>
    </source>
</evidence>
<dbReference type="PROSITE" id="PS50222">
    <property type="entry name" value="EF_HAND_2"/>
    <property type="match status" value="1"/>
</dbReference>
<sequence length="168" mass="18354">MILALAFALAAAAQNGPPPPGVAVQQPQPGAEPIPLMIAEPVAMAIAAFDKDGDAAVSRTEFTAGVARTFETVAKGQPAIGYIGFGDWAERWLGNRNALPSPFEVDQDGDNKVSLAELQARFELFFDRFDRDKDGVLKRSELLTVRQMLRPGERPGERDARPPQRQRR</sequence>
<protein>
    <submittedName>
        <fullName evidence="3">EF-hand domain-containing protein</fullName>
    </submittedName>
</protein>
<organism evidence="3 4">
    <name type="scientific">Sphingomonas tagetis</name>
    <dbReference type="NCBI Taxonomy" id="2949092"/>
    <lineage>
        <taxon>Bacteria</taxon>
        <taxon>Pseudomonadati</taxon>
        <taxon>Pseudomonadota</taxon>
        <taxon>Alphaproteobacteria</taxon>
        <taxon>Sphingomonadales</taxon>
        <taxon>Sphingomonadaceae</taxon>
        <taxon>Sphingomonas</taxon>
    </lineage>
</organism>
<dbReference type="InterPro" id="IPR002048">
    <property type="entry name" value="EF_hand_dom"/>
</dbReference>
<keyword evidence="4" id="KW-1185">Reference proteome</keyword>
<dbReference type="Proteomes" id="UP001139451">
    <property type="component" value="Unassembled WGS sequence"/>
</dbReference>
<reference evidence="3" key="1">
    <citation type="submission" date="2022-05" db="EMBL/GenBank/DDBJ databases">
        <title>Sphingomonas sp. strain MG17 Genome sequencing and assembly.</title>
        <authorList>
            <person name="Kim I."/>
        </authorList>
    </citation>
    <scope>NUCLEOTIDE SEQUENCE</scope>
    <source>
        <strain evidence="3">MG17</strain>
    </source>
</reference>
<evidence type="ECO:0000313" key="3">
    <source>
        <dbReference type="EMBL" id="MCP3732396.1"/>
    </source>
</evidence>